<evidence type="ECO:0000313" key="5">
    <source>
        <dbReference type="Proteomes" id="UP001431449"/>
    </source>
</evidence>
<evidence type="ECO:0000256" key="1">
    <source>
        <dbReference type="SAM" id="Phobius"/>
    </source>
</evidence>
<organism evidence="4 5">
    <name type="scientific">Pseudomarimonas salicorniae</name>
    <dbReference type="NCBI Taxonomy" id="2933270"/>
    <lineage>
        <taxon>Bacteria</taxon>
        <taxon>Pseudomonadati</taxon>
        <taxon>Pseudomonadota</taxon>
        <taxon>Gammaproteobacteria</taxon>
        <taxon>Lysobacterales</taxon>
        <taxon>Lysobacteraceae</taxon>
        <taxon>Pseudomarimonas</taxon>
    </lineage>
</organism>
<protein>
    <submittedName>
        <fullName evidence="4">Glycosyltransferase family 2 protein</fullName>
    </submittedName>
</protein>
<gene>
    <name evidence="4" type="ORF">M0G41_06515</name>
</gene>
<dbReference type="Pfam" id="PF00535">
    <property type="entry name" value="Glycos_transf_2"/>
    <property type="match status" value="1"/>
</dbReference>
<dbReference type="InterPro" id="IPR058718">
    <property type="entry name" value="Agl6_TM_C"/>
</dbReference>
<reference evidence="4" key="1">
    <citation type="submission" date="2022-04" db="EMBL/GenBank/DDBJ databases">
        <title>Lysobacter sp. CAU 1642 isolated from sea sand.</title>
        <authorList>
            <person name="Kim W."/>
        </authorList>
    </citation>
    <scope>NUCLEOTIDE SEQUENCE</scope>
    <source>
        <strain evidence="4">CAU 1642</strain>
    </source>
</reference>
<dbReference type="RefSeq" id="WP_248206693.1">
    <property type="nucleotide sequence ID" value="NZ_JALNMH010000004.1"/>
</dbReference>
<feature type="domain" description="Glycosyltransferase 2-like" evidence="2">
    <location>
        <begin position="4"/>
        <end position="161"/>
    </location>
</feature>
<evidence type="ECO:0000259" key="2">
    <source>
        <dbReference type="Pfam" id="PF00535"/>
    </source>
</evidence>
<dbReference type="PANTHER" id="PTHR48090">
    <property type="entry name" value="UNDECAPRENYL-PHOSPHATE 4-DEOXY-4-FORMAMIDO-L-ARABINOSE TRANSFERASE-RELATED"/>
    <property type="match status" value="1"/>
</dbReference>
<keyword evidence="5" id="KW-1185">Reference proteome</keyword>
<dbReference type="PANTHER" id="PTHR48090:SF7">
    <property type="entry name" value="RFBJ PROTEIN"/>
    <property type="match status" value="1"/>
</dbReference>
<dbReference type="InterPro" id="IPR029044">
    <property type="entry name" value="Nucleotide-diphossugar_trans"/>
</dbReference>
<keyword evidence="1" id="KW-0812">Transmembrane</keyword>
<keyword evidence="1" id="KW-1133">Transmembrane helix</keyword>
<proteinExistence type="predicted"/>
<comment type="caution">
    <text evidence="4">The sequence shown here is derived from an EMBL/GenBank/DDBJ whole genome shotgun (WGS) entry which is preliminary data.</text>
</comment>
<evidence type="ECO:0000259" key="3">
    <source>
        <dbReference type="Pfam" id="PF26629"/>
    </source>
</evidence>
<feature type="transmembrane region" description="Helical" evidence="1">
    <location>
        <begin position="270"/>
        <end position="291"/>
    </location>
</feature>
<feature type="transmembrane region" description="Helical" evidence="1">
    <location>
        <begin position="353"/>
        <end position="377"/>
    </location>
</feature>
<accession>A0ABT0GFK2</accession>
<feature type="transmembrane region" description="Helical" evidence="1">
    <location>
        <begin position="229"/>
        <end position="250"/>
    </location>
</feature>
<name>A0ABT0GFK2_9GAMM</name>
<dbReference type="EMBL" id="JALNMH010000004">
    <property type="protein sequence ID" value="MCK7593319.1"/>
    <property type="molecule type" value="Genomic_DNA"/>
</dbReference>
<dbReference type="Gene3D" id="3.90.550.10">
    <property type="entry name" value="Spore Coat Polysaccharide Biosynthesis Protein SpsA, Chain A"/>
    <property type="match status" value="1"/>
</dbReference>
<dbReference type="CDD" id="cd04179">
    <property type="entry name" value="DPM_DPG-synthase_like"/>
    <property type="match status" value="1"/>
</dbReference>
<dbReference type="SUPFAM" id="SSF53448">
    <property type="entry name" value="Nucleotide-diphospho-sugar transferases"/>
    <property type="match status" value="1"/>
</dbReference>
<evidence type="ECO:0000313" key="4">
    <source>
        <dbReference type="EMBL" id="MCK7593319.1"/>
    </source>
</evidence>
<keyword evidence="1" id="KW-0472">Membrane</keyword>
<feature type="domain" description="Low-salt glycan biosynthesis hexosyltransferase Agl6 C-terminal transmembrane region" evidence="3">
    <location>
        <begin position="283"/>
        <end position="375"/>
    </location>
</feature>
<feature type="transmembrane region" description="Helical" evidence="1">
    <location>
        <begin position="312"/>
        <end position="333"/>
    </location>
</feature>
<dbReference type="InterPro" id="IPR050256">
    <property type="entry name" value="Glycosyltransferase_2"/>
</dbReference>
<dbReference type="Proteomes" id="UP001431449">
    <property type="component" value="Unassembled WGS sequence"/>
</dbReference>
<sequence length="386" mass="42017">MELSIVLPCLNEARTLVGCIEEAKSFLAESGIVGEVVVADNGSSDGSPALARSSGARVVDARERGYGSAIMAGVSGARGRYVAIGDADQSYDFSSLAPFINRLRDGADLVVGNRFLGGIERRAMPLLHRYLGNPVLSFIGRLFFRVDLGDFHCGLRAANRRRLLDLALATKGMEFASEMIVKAALAEYRIEEVPTKLRVDGRDRRPHLRTWSDGWRHLRFLLLFSPRWLFFYPGLVAIAAGLAGHIVLLMGPVGVVGVELDVHTLLYTSASMLGGAQAVFFGIFAKLFGLYSGTLPPDPRFERAVARVPFESWLALGALLSVSGFALSLWALFTWGQEEFGGLVPSDMMRVTIPAVTMFLMGLQVVLGGFMMGVLRLDRQGWGSAR</sequence>
<dbReference type="InterPro" id="IPR001173">
    <property type="entry name" value="Glyco_trans_2-like"/>
</dbReference>
<dbReference type="Pfam" id="PF26629">
    <property type="entry name" value="GT2_TM_C"/>
    <property type="match status" value="1"/>
</dbReference>